<dbReference type="Proteomes" id="UP000266861">
    <property type="component" value="Unassembled WGS sequence"/>
</dbReference>
<feature type="transmembrane region" description="Helical" evidence="7">
    <location>
        <begin position="326"/>
        <end position="347"/>
    </location>
</feature>
<evidence type="ECO:0000256" key="3">
    <source>
        <dbReference type="ARBA" id="ARBA00022692"/>
    </source>
</evidence>
<keyword evidence="5 7" id="KW-1133">Transmembrane helix</keyword>
<evidence type="ECO:0000256" key="4">
    <source>
        <dbReference type="ARBA" id="ARBA00022982"/>
    </source>
</evidence>
<feature type="chain" id="PRO_5017434250" description="DOMON domain-containing protein" evidence="8">
    <location>
        <begin position="18"/>
        <end position="367"/>
    </location>
</feature>
<evidence type="ECO:0008006" key="13">
    <source>
        <dbReference type="Google" id="ProtNLM"/>
    </source>
</evidence>
<feature type="domain" description="DOMON" evidence="9">
    <location>
        <begin position="30"/>
        <end position="146"/>
    </location>
</feature>
<keyword evidence="12" id="KW-1185">Reference proteome</keyword>
<accession>A0A397GNU9</accession>
<sequence length="367" mass="41767">MWKKIILLFLLFQVVKSSTYCPTGTEYCFTITPPDNELQEDQQYVNFKLVAPKDVGWVGIGIGNGMISAYLIVAWPNKDGTVTLSQRQATSYSELKLTENQNDLILDSNMTTTSNSDGKLEIHFKRLIKVTTNTIPNKGDFIWAISDSPVDSSDPGATIKVHSKKDVISMNLVEVETSSTLTRYDKLIIAHAIIMFTAWGIAVPGAIFIARFARNSLPKSWFHLHWSIQVFLTTPLVIVAGILSSLAVKGFRLDDPHKIIGSILFIGLFIQLTIGAIHHKLFDPNRQYVPWWTRLHWWFGRILVVLSIFQIPLGLSLYGARMEFFYAYYIYIFILLIAFSFMSIRLWNQNHSVKEASGFRRMTTDDN</sequence>
<feature type="signal peptide" evidence="8">
    <location>
        <begin position="1"/>
        <end position="17"/>
    </location>
</feature>
<dbReference type="InterPro" id="IPR006593">
    <property type="entry name" value="Cyt_b561/ferric_Rdtase_TM"/>
</dbReference>
<organism evidence="11 12">
    <name type="scientific">Diversispora epigaea</name>
    <dbReference type="NCBI Taxonomy" id="1348612"/>
    <lineage>
        <taxon>Eukaryota</taxon>
        <taxon>Fungi</taxon>
        <taxon>Fungi incertae sedis</taxon>
        <taxon>Mucoromycota</taxon>
        <taxon>Glomeromycotina</taxon>
        <taxon>Glomeromycetes</taxon>
        <taxon>Diversisporales</taxon>
        <taxon>Diversisporaceae</taxon>
        <taxon>Diversispora</taxon>
    </lineage>
</organism>
<dbReference type="InterPro" id="IPR005018">
    <property type="entry name" value="DOMON_domain"/>
</dbReference>
<evidence type="ECO:0000256" key="7">
    <source>
        <dbReference type="SAM" id="Phobius"/>
    </source>
</evidence>
<evidence type="ECO:0000259" key="10">
    <source>
        <dbReference type="PROSITE" id="PS50939"/>
    </source>
</evidence>
<comment type="caution">
    <text evidence="11">The sequence shown here is derived from an EMBL/GenBank/DDBJ whole genome shotgun (WGS) entry which is preliminary data.</text>
</comment>
<evidence type="ECO:0000256" key="2">
    <source>
        <dbReference type="ARBA" id="ARBA00022448"/>
    </source>
</evidence>
<evidence type="ECO:0000256" key="5">
    <source>
        <dbReference type="ARBA" id="ARBA00022989"/>
    </source>
</evidence>
<dbReference type="PROSITE" id="PS50836">
    <property type="entry name" value="DOMON"/>
    <property type="match status" value="1"/>
</dbReference>
<dbReference type="SMART" id="SM00664">
    <property type="entry name" value="DoH"/>
    <property type="match status" value="1"/>
</dbReference>
<feature type="transmembrane region" description="Helical" evidence="7">
    <location>
        <begin position="298"/>
        <end position="320"/>
    </location>
</feature>
<evidence type="ECO:0000313" key="12">
    <source>
        <dbReference type="Proteomes" id="UP000266861"/>
    </source>
</evidence>
<dbReference type="InterPro" id="IPR015920">
    <property type="entry name" value="Cellobiose_DH-like_cyt"/>
</dbReference>
<dbReference type="STRING" id="1348612.A0A397GNU9"/>
<feature type="transmembrane region" description="Helical" evidence="7">
    <location>
        <begin position="224"/>
        <end position="247"/>
    </location>
</feature>
<gene>
    <name evidence="11" type="ORF">Glove_467g17</name>
</gene>
<evidence type="ECO:0000256" key="6">
    <source>
        <dbReference type="ARBA" id="ARBA00023136"/>
    </source>
</evidence>
<feature type="transmembrane region" description="Helical" evidence="7">
    <location>
        <begin position="259"/>
        <end position="277"/>
    </location>
</feature>
<dbReference type="PANTHER" id="PTHR47797:SF3">
    <property type="entry name" value="CYTOCHROME B561 DOMAIN-CONTAINING PROTEIN"/>
    <property type="match status" value="1"/>
</dbReference>
<dbReference type="OrthoDB" id="19261at2759"/>
<keyword evidence="8" id="KW-0732">Signal</keyword>
<dbReference type="SUPFAM" id="SSF49344">
    <property type="entry name" value="CBD9-like"/>
    <property type="match status" value="1"/>
</dbReference>
<keyword evidence="3 7" id="KW-0812">Transmembrane</keyword>
<keyword evidence="4" id="KW-0249">Electron transport</keyword>
<dbReference type="SMART" id="SM00665">
    <property type="entry name" value="B561"/>
    <property type="match status" value="1"/>
</dbReference>
<dbReference type="GO" id="GO:0016020">
    <property type="term" value="C:membrane"/>
    <property type="evidence" value="ECO:0007669"/>
    <property type="project" value="UniProtKB-SubCell"/>
</dbReference>
<evidence type="ECO:0000256" key="8">
    <source>
        <dbReference type="SAM" id="SignalP"/>
    </source>
</evidence>
<dbReference type="PANTHER" id="PTHR47797">
    <property type="entry name" value="DEHYDROGENASE, PUTATIVE (AFU_ORTHOLOGUE AFUA_8G05805)-RELATED"/>
    <property type="match status" value="1"/>
</dbReference>
<proteinExistence type="predicted"/>
<evidence type="ECO:0000256" key="1">
    <source>
        <dbReference type="ARBA" id="ARBA00004370"/>
    </source>
</evidence>
<feature type="domain" description="Cytochrome b561" evidence="10">
    <location>
        <begin position="156"/>
        <end position="348"/>
    </location>
</feature>
<evidence type="ECO:0000313" key="11">
    <source>
        <dbReference type="EMBL" id="RHZ51959.1"/>
    </source>
</evidence>
<keyword evidence="2" id="KW-0813">Transport</keyword>
<dbReference type="AlphaFoldDB" id="A0A397GNU9"/>
<comment type="subcellular location">
    <subcellularLocation>
        <location evidence="1">Membrane</location>
    </subcellularLocation>
</comment>
<keyword evidence="6 7" id="KW-0472">Membrane</keyword>
<name>A0A397GNU9_9GLOM</name>
<dbReference type="CDD" id="cd08760">
    <property type="entry name" value="Cyt_b561_FRRS1_like"/>
    <property type="match status" value="1"/>
</dbReference>
<reference evidence="11 12" key="1">
    <citation type="submission" date="2018-08" db="EMBL/GenBank/DDBJ databases">
        <title>Genome and evolution of the arbuscular mycorrhizal fungus Diversispora epigaea (formerly Glomus versiforme) and its bacterial endosymbionts.</title>
        <authorList>
            <person name="Sun X."/>
            <person name="Fei Z."/>
            <person name="Harrison M."/>
        </authorList>
    </citation>
    <scope>NUCLEOTIDE SEQUENCE [LARGE SCALE GENOMIC DNA]</scope>
    <source>
        <strain evidence="11 12">IT104</strain>
    </source>
</reference>
<protein>
    <recommendedName>
        <fullName evidence="13">DOMON domain-containing protein</fullName>
    </recommendedName>
</protein>
<dbReference type="Gene3D" id="2.60.40.1210">
    <property type="entry name" value="Cellobiose dehydrogenase, cytochrome domain"/>
    <property type="match status" value="1"/>
</dbReference>
<dbReference type="EMBL" id="PQFF01000409">
    <property type="protein sequence ID" value="RHZ51959.1"/>
    <property type="molecule type" value="Genomic_DNA"/>
</dbReference>
<evidence type="ECO:0000259" key="9">
    <source>
        <dbReference type="PROSITE" id="PS50836"/>
    </source>
</evidence>
<dbReference type="PROSITE" id="PS50939">
    <property type="entry name" value="CYTOCHROME_B561"/>
    <property type="match status" value="1"/>
</dbReference>
<feature type="transmembrane region" description="Helical" evidence="7">
    <location>
        <begin position="188"/>
        <end position="212"/>
    </location>
</feature>
<dbReference type="Pfam" id="PF16010">
    <property type="entry name" value="CDH-cyt"/>
    <property type="match status" value="1"/>
</dbReference>
<dbReference type="CDD" id="cd09630">
    <property type="entry name" value="CDH_like_cytochrome"/>
    <property type="match status" value="1"/>
</dbReference>